<keyword evidence="3" id="KW-0255">Endonuclease</keyword>
<dbReference type="GO" id="GO:0003677">
    <property type="term" value="F:DNA binding"/>
    <property type="evidence" value="ECO:0007669"/>
    <property type="project" value="InterPro"/>
</dbReference>
<keyword evidence="3" id="KW-0540">Nuclease</keyword>
<dbReference type="InterPro" id="IPR011856">
    <property type="entry name" value="tRNA_endonuc-like_dom_sf"/>
</dbReference>
<dbReference type="Proteomes" id="UP000586918">
    <property type="component" value="Unassembled WGS sequence"/>
</dbReference>
<protein>
    <submittedName>
        <fullName evidence="3">Restriction endonuclease</fullName>
    </submittedName>
</protein>
<dbReference type="PANTHER" id="PTHR30015">
    <property type="entry name" value="MRR RESTRICTION SYSTEM PROTEIN"/>
    <property type="match status" value="1"/>
</dbReference>
<dbReference type="PIRSF" id="PIRSF031853">
    <property type="entry name" value="UPC031853"/>
    <property type="match status" value="1"/>
</dbReference>
<keyword evidence="4" id="KW-1185">Reference proteome</keyword>
<dbReference type="InterPro" id="IPR016984">
    <property type="entry name" value="UCP031853"/>
</dbReference>
<feature type="compositionally biased region" description="Low complexity" evidence="1">
    <location>
        <begin position="163"/>
        <end position="179"/>
    </location>
</feature>
<organism evidence="3 4">
    <name type="scientific">Pseudonocardia bannensis</name>
    <dbReference type="NCBI Taxonomy" id="630973"/>
    <lineage>
        <taxon>Bacteria</taxon>
        <taxon>Bacillati</taxon>
        <taxon>Actinomycetota</taxon>
        <taxon>Actinomycetes</taxon>
        <taxon>Pseudonocardiales</taxon>
        <taxon>Pseudonocardiaceae</taxon>
        <taxon>Pseudonocardia</taxon>
    </lineage>
</organism>
<dbReference type="InterPro" id="IPR011335">
    <property type="entry name" value="Restrct_endonuc-II-like"/>
</dbReference>
<feature type="domain" description="Restriction endonuclease type IV Mrr" evidence="2">
    <location>
        <begin position="209"/>
        <end position="319"/>
    </location>
</feature>
<dbReference type="Gene3D" id="3.40.1350.10">
    <property type="match status" value="1"/>
</dbReference>
<dbReference type="Pfam" id="PF04471">
    <property type="entry name" value="Mrr_cat"/>
    <property type="match status" value="1"/>
</dbReference>
<dbReference type="GO" id="GO:0015666">
    <property type="term" value="F:restriction endodeoxyribonuclease activity"/>
    <property type="evidence" value="ECO:0007669"/>
    <property type="project" value="TreeGrafter"/>
</dbReference>
<sequence>MIRSGRYGERDQWALSNGYSGGGWKELPDLTPYTTREQIAKVTAAAFPGAPAGRLHTQAAQLWALRGRIEPGDLLVMPLKTTKRIAMGWVTGGYRYLGDDQPPDCRHVITVDWQITDLPRTAVKQDLLYTLGSAVSIFAPSKNNAIARLEHLLKHGTDPGAVTQLAPPGQAPQATPTTPDDSGVEDPELATDYEQAAIDQITSRIQEDFAGHELTSLVAAVLEAEGFRCLVSPPGPDSGVDISAGKGPLGLDTPRLIVQVKGGSQIGSPVVSQLQGVMSTYGADQGLLVAWGGLTKQARDLLRHQHLRVRVWEAADVVEAVLRTYDRLPDGIKTQLPLKRIWVLSNAQ</sequence>
<evidence type="ECO:0000313" key="4">
    <source>
        <dbReference type="Proteomes" id="UP000586918"/>
    </source>
</evidence>
<dbReference type="AlphaFoldDB" id="A0A848DLT8"/>
<evidence type="ECO:0000259" key="2">
    <source>
        <dbReference type="Pfam" id="PF04471"/>
    </source>
</evidence>
<reference evidence="3 4" key="1">
    <citation type="submission" date="2020-04" db="EMBL/GenBank/DDBJ databases">
        <authorList>
            <person name="Klaysubun C."/>
            <person name="Duangmal K."/>
            <person name="Lipun K."/>
        </authorList>
    </citation>
    <scope>NUCLEOTIDE SEQUENCE [LARGE SCALE GENOMIC DNA]</scope>
    <source>
        <strain evidence="3 4">DSM 45300</strain>
    </source>
</reference>
<keyword evidence="3" id="KW-0378">Hydrolase</keyword>
<evidence type="ECO:0000313" key="3">
    <source>
        <dbReference type="EMBL" id="NMH93499.1"/>
    </source>
</evidence>
<dbReference type="InterPro" id="IPR007560">
    <property type="entry name" value="Restrct_endonuc_IV_Mrr"/>
</dbReference>
<comment type="caution">
    <text evidence="3">The sequence shown here is derived from an EMBL/GenBank/DDBJ whole genome shotgun (WGS) entry which is preliminary data.</text>
</comment>
<dbReference type="SUPFAM" id="SSF52980">
    <property type="entry name" value="Restriction endonuclease-like"/>
    <property type="match status" value="1"/>
</dbReference>
<dbReference type="InterPro" id="IPR052906">
    <property type="entry name" value="Type_IV_Methyl-Rstrct_Enzyme"/>
</dbReference>
<accession>A0A848DLT8</accession>
<proteinExistence type="predicted"/>
<dbReference type="EMBL" id="JAAXKZ010000071">
    <property type="protein sequence ID" value="NMH93499.1"/>
    <property type="molecule type" value="Genomic_DNA"/>
</dbReference>
<dbReference type="PANTHER" id="PTHR30015:SF7">
    <property type="entry name" value="TYPE IV METHYL-DIRECTED RESTRICTION ENZYME ECOKMRR"/>
    <property type="match status" value="1"/>
</dbReference>
<dbReference type="GO" id="GO:0009307">
    <property type="term" value="P:DNA restriction-modification system"/>
    <property type="evidence" value="ECO:0007669"/>
    <property type="project" value="InterPro"/>
</dbReference>
<feature type="region of interest" description="Disordered" evidence="1">
    <location>
        <begin position="158"/>
        <end position="187"/>
    </location>
</feature>
<name>A0A848DLT8_9PSEU</name>
<gene>
    <name evidence="3" type="ORF">HF519_18350</name>
</gene>
<evidence type="ECO:0000256" key="1">
    <source>
        <dbReference type="SAM" id="MobiDB-lite"/>
    </source>
</evidence>